<sequence length="398" mass="46974">MWNLSKKDKDRFLKSNLLPIQECDQDWEIALKEAKKEGENLTERLKAELEEVKDELLHVLPNRFIPYIENSTLNQPTLPKQVREDYLQWIRERHKEFEQILDAAYEQTKWGVTYLPTTVQEVFAESLHDSTIQRIERQNNTLHLYINTEGGFSSKSFVHFIFRNIISEETDEPIQVGQWLVYKELKKIDDGFAFRVLFECPDAEWTITMKEMDAQYFYRPIVYTNLKDENKIEETSFADYVAQLNPEYQYWLITPDVKCSIKSFSGDLVLENGKIEFKQNRMVVTVGNENFMYELEEYNPIKFIYTNVYEDPYAYFSKPVPSEQLEEAALSNDIKLKVRAWNTMHANPVELANIINHILGKMKITEENEMMVSVFVNHCYKAGILSKAVIEKYRTVID</sequence>
<protein>
    <submittedName>
        <fullName evidence="1">DUF4085 family protein</fullName>
    </submittedName>
</protein>
<dbReference type="RefSeq" id="WP_160646990.1">
    <property type="nucleotide sequence ID" value="NZ_SIJB01000030.1"/>
</dbReference>
<keyword evidence="2" id="KW-1185">Reference proteome</keyword>
<dbReference type="InterPro" id="IPR025144">
    <property type="entry name" value="DUF4085"/>
</dbReference>
<reference evidence="1 2" key="1">
    <citation type="submission" date="2019-01" db="EMBL/GenBank/DDBJ databases">
        <title>Chengkuizengella sp. nov., isolated from deep-sea sediment of East Pacific Ocean.</title>
        <authorList>
            <person name="Yang J."/>
            <person name="Lai Q."/>
            <person name="Shao Z."/>
        </authorList>
    </citation>
    <scope>NUCLEOTIDE SEQUENCE [LARGE SCALE GENOMIC DNA]</scope>
    <source>
        <strain evidence="1 2">YPA3-1-1</strain>
    </source>
</reference>
<dbReference type="OrthoDB" id="2563891at2"/>
<comment type="caution">
    <text evidence="1">The sequence shown here is derived from an EMBL/GenBank/DDBJ whole genome shotgun (WGS) entry which is preliminary data.</text>
</comment>
<evidence type="ECO:0000313" key="1">
    <source>
        <dbReference type="EMBL" id="NBI30179.1"/>
    </source>
</evidence>
<name>A0A6N9Q5N6_9BACL</name>
<dbReference type="Proteomes" id="UP000448943">
    <property type="component" value="Unassembled WGS sequence"/>
</dbReference>
<evidence type="ECO:0000313" key="2">
    <source>
        <dbReference type="Proteomes" id="UP000448943"/>
    </source>
</evidence>
<proteinExistence type="predicted"/>
<dbReference type="AlphaFoldDB" id="A0A6N9Q5N6"/>
<organism evidence="1 2">
    <name type="scientific">Chengkuizengella marina</name>
    <dbReference type="NCBI Taxonomy" id="2507566"/>
    <lineage>
        <taxon>Bacteria</taxon>
        <taxon>Bacillati</taxon>
        <taxon>Bacillota</taxon>
        <taxon>Bacilli</taxon>
        <taxon>Bacillales</taxon>
        <taxon>Paenibacillaceae</taxon>
        <taxon>Chengkuizengella</taxon>
    </lineage>
</organism>
<gene>
    <name evidence="1" type="ORF">ERL59_14605</name>
</gene>
<accession>A0A6N9Q5N6</accession>
<dbReference type="EMBL" id="SIJB01000030">
    <property type="protein sequence ID" value="NBI30179.1"/>
    <property type="molecule type" value="Genomic_DNA"/>
</dbReference>
<dbReference type="Pfam" id="PF13315">
    <property type="entry name" value="DUF4085"/>
    <property type="match status" value="1"/>
</dbReference>